<sequence length="128" mass="14375">MEVSRNSKVEEFLWSALLNNDRVCWDGPSLVLLGDSAKMDGGNKVSHQGLFVVGALFKEEICFCSDLINRLIREVSRNSKVEEFLWSALAQQCPSLLGWSSLLLLEIVPRWTVEIKFSSEVFCGGCFV</sequence>
<protein>
    <submittedName>
        <fullName evidence="1">Uncharacterized protein</fullName>
    </submittedName>
</protein>
<evidence type="ECO:0000313" key="2">
    <source>
        <dbReference type="Proteomes" id="UP001054945"/>
    </source>
</evidence>
<reference evidence="1 2" key="1">
    <citation type="submission" date="2021-06" db="EMBL/GenBank/DDBJ databases">
        <title>Caerostris extrusa draft genome.</title>
        <authorList>
            <person name="Kono N."/>
            <person name="Arakawa K."/>
        </authorList>
    </citation>
    <scope>NUCLEOTIDE SEQUENCE [LARGE SCALE GENOMIC DNA]</scope>
</reference>
<proteinExistence type="predicted"/>
<gene>
    <name evidence="1" type="ORF">CEXT_500971</name>
</gene>
<dbReference type="EMBL" id="BPLR01001999">
    <property type="protein sequence ID" value="GIX68777.1"/>
    <property type="molecule type" value="Genomic_DNA"/>
</dbReference>
<dbReference type="Proteomes" id="UP001054945">
    <property type="component" value="Unassembled WGS sequence"/>
</dbReference>
<dbReference type="AlphaFoldDB" id="A0AAV4M9F3"/>
<keyword evidence="2" id="KW-1185">Reference proteome</keyword>
<evidence type="ECO:0000313" key="1">
    <source>
        <dbReference type="EMBL" id="GIX68777.1"/>
    </source>
</evidence>
<name>A0AAV4M9F3_CAEEX</name>
<comment type="caution">
    <text evidence="1">The sequence shown here is derived from an EMBL/GenBank/DDBJ whole genome shotgun (WGS) entry which is preliminary data.</text>
</comment>
<organism evidence="1 2">
    <name type="scientific">Caerostris extrusa</name>
    <name type="common">Bark spider</name>
    <name type="synonym">Caerostris bankana</name>
    <dbReference type="NCBI Taxonomy" id="172846"/>
    <lineage>
        <taxon>Eukaryota</taxon>
        <taxon>Metazoa</taxon>
        <taxon>Ecdysozoa</taxon>
        <taxon>Arthropoda</taxon>
        <taxon>Chelicerata</taxon>
        <taxon>Arachnida</taxon>
        <taxon>Araneae</taxon>
        <taxon>Araneomorphae</taxon>
        <taxon>Entelegynae</taxon>
        <taxon>Araneoidea</taxon>
        <taxon>Araneidae</taxon>
        <taxon>Caerostris</taxon>
    </lineage>
</organism>
<accession>A0AAV4M9F3</accession>